<reference evidence="2 3" key="1">
    <citation type="journal article" date="2016" name="Mol. Biol. Evol.">
        <title>Comparative Genomics of Early-Diverging Mushroom-Forming Fungi Provides Insights into the Origins of Lignocellulose Decay Capabilities.</title>
        <authorList>
            <person name="Nagy L.G."/>
            <person name="Riley R."/>
            <person name="Tritt A."/>
            <person name="Adam C."/>
            <person name="Daum C."/>
            <person name="Floudas D."/>
            <person name="Sun H."/>
            <person name="Yadav J.S."/>
            <person name="Pangilinan J."/>
            <person name="Larsson K.H."/>
            <person name="Matsuura K."/>
            <person name="Barry K."/>
            <person name="Labutti K."/>
            <person name="Kuo R."/>
            <person name="Ohm R.A."/>
            <person name="Bhattacharya S.S."/>
            <person name="Shirouzu T."/>
            <person name="Yoshinaga Y."/>
            <person name="Martin F.M."/>
            <person name="Grigoriev I.V."/>
            <person name="Hibbett D.S."/>
        </authorList>
    </citation>
    <scope>NUCLEOTIDE SEQUENCE [LARGE SCALE GENOMIC DNA]</scope>
    <source>
        <strain evidence="2 3">HHB12029</strain>
    </source>
</reference>
<evidence type="ECO:0000256" key="1">
    <source>
        <dbReference type="SAM" id="MobiDB-lite"/>
    </source>
</evidence>
<dbReference type="EMBL" id="KV425896">
    <property type="protein sequence ID" value="KZW01040.1"/>
    <property type="molecule type" value="Genomic_DNA"/>
</dbReference>
<accession>A0A166BH76</accession>
<feature type="compositionally biased region" description="Acidic residues" evidence="1">
    <location>
        <begin position="52"/>
        <end position="70"/>
    </location>
</feature>
<dbReference type="OrthoDB" id="3312801at2759"/>
<evidence type="ECO:0000313" key="3">
    <source>
        <dbReference type="Proteomes" id="UP000077266"/>
    </source>
</evidence>
<dbReference type="InParanoid" id="A0A166BH76"/>
<keyword evidence="3" id="KW-1185">Reference proteome</keyword>
<feature type="compositionally biased region" description="Basic and acidic residues" evidence="1">
    <location>
        <begin position="1"/>
        <end position="29"/>
    </location>
</feature>
<name>A0A166BH76_EXIGL</name>
<proteinExistence type="predicted"/>
<dbReference type="Proteomes" id="UP000077266">
    <property type="component" value="Unassembled WGS sequence"/>
</dbReference>
<sequence>MSTAPDVEKAARGAERARQAAHKATDRQKARSPRSPGSKRGGGGGGRPALNLDDDDHVDSGDDAETETEKEDMTSSVEVPPPVKEREVPLEPFLERARVSRKDTADSFEVIRPPDRGVVALEDSVELPGPGADGWERVEAHEAIERPTYSDAASGNSKQS</sequence>
<organism evidence="2 3">
    <name type="scientific">Exidia glandulosa HHB12029</name>
    <dbReference type="NCBI Taxonomy" id="1314781"/>
    <lineage>
        <taxon>Eukaryota</taxon>
        <taxon>Fungi</taxon>
        <taxon>Dikarya</taxon>
        <taxon>Basidiomycota</taxon>
        <taxon>Agaricomycotina</taxon>
        <taxon>Agaricomycetes</taxon>
        <taxon>Auriculariales</taxon>
        <taxon>Exidiaceae</taxon>
        <taxon>Exidia</taxon>
    </lineage>
</organism>
<feature type="region of interest" description="Disordered" evidence="1">
    <location>
        <begin position="1"/>
        <end position="91"/>
    </location>
</feature>
<protein>
    <submittedName>
        <fullName evidence="2">Uncharacterized protein</fullName>
    </submittedName>
</protein>
<dbReference type="AlphaFoldDB" id="A0A166BH76"/>
<gene>
    <name evidence="2" type="ORF">EXIGLDRAFT_745266</name>
</gene>
<evidence type="ECO:0000313" key="2">
    <source>
        <dbReference type="EMBL" id="KZW01040.1"/>
    </source>
</evidence>